<evidence type="ECO:0000256" key="7">
    <source>
        <dbReference type="ARBA" id="ARBA00048975"/>
    </source>
</evidence>
<keyword evidence="9" id="KW-1185">Reference proteome</keyword>
<dbReference type="PANTHER" id="PTHR30372:SF4">
    <property type="entry name" value="LIPID-A-DISACCHARIDE SYNTHASE, MITOCHONDRIAL-RELATED"/>
    <property type="match status" value="1"/>
</dbReference>
<evidence type="ECO:0000256" key="5">
    <source>
        <dbReference type="ARBA" id="ARBA00022679"/>
    </source>
</evidence>
<evidence type="ECO:0000256" key="1">
    <source>
        <dbReference type="ARBA" id="ARBA00012687"/>
    </source>
</evidence>
<keyword evidence="3" id="KW-0441">Lipid A biosynthesis</keyword>
<sequence>MASKLGLLSLKLSTTAVSSNKVVDVAAQEGEFRVFIVAGEVSGDSIASRLMVSLKKLSPLPVRFAGVGGFLMSKEGLQTLFPMEEISVMGLWELLPHLNTFRKKLKETTEAALLFRPHVVITVDSKGFSFRLLKQLKAKYLLEDTCPVHVHYVAPSFWAWKGGEARLQNLCKFVDHMLCIIPFEEEICRLNGLAATYVGHPLLEDALMLNLESAFMSNNLKVHKSGDVFRREHGIPPGATVITLLPGSRLQEVKRILPIFLRTIEIIRNSFSELSVIILVAPNNHVKDLVDKIIKSSSLPAILVPGASLDQKYEAFSASTAALCASGSAVIELQLARLPCIVAYQTHILTELVIHYRTKLKYISLPNILMNTSIIPEVLFRDCTPGNLATILSELILDKKIQEQQTSTAEKFLGLLCPPSKNVNMLRGNLSSGIICPRDSPFSLGVYCILKILRPKIPVSSSPLVDRTVIIFS</sequence>
<dbReference type="AlphaFoldDB" id="A0A8J5C6Y6"/>
<dbReference type="EC" id="2.4.1.182" evidence="1"/>
<dbReference type="SUPFAM" id="SSF53756">
    <property type="entry name" value="UDP-Glycosyltransferase/glycogen phosphorylase"/>
    <property type="match status" value="1"/>
</dbReference>
<evidence type="ECO:0000256" key="4">
    <source>
        <dbReference type="ARBA" id="ARBA00022676"/>
    </source>
</evidence>
<name>A0A8J5C6Y6_ZINOF</name>
<keyword evidence="2" id="KW-0444">Lipid biosynthesis</keyword>
<keyword evidence="6" id="KW-0443">Lipid metabolism</keyword>
<proteinExistence type="predicted"/>
<dbReference type="GO" id="GO:0008915">
    <property type="term" value="F:lipid-A-disaccharide synthase activity"/>
    <property type="evidence" value="ECO:0007669"/>
    <property type="project" value="UniProtKB-EC"/>
</dbReference>
<keyword evidence="4" id="KW-0328">Glycosyltransferase</keyword>
<dbReference type="Pfam" id="PF02684">
    <property type="entry name" value="LpxB"/>
    <property type="match status" value="1"/>
</dbReference>
<dbReference type="GO" id="GO:0016020">
    <property type="term" value="C:membrane"/>
    <property type="evidence" value="ECO:0007669"/>
    <property type="project" value="GOC"/>
</dbReference>
<organism evidence="8 9">
    <name type="scientific">Zingiber officinale</name>
    <name type="common">Ginger</name>
    <name type="synonym">Amomum zingiber</name>
    <dbReference type="NCBI Taxonomy" id="94328"/>
    <lineage>
        <taxon>Eukaryota</taxon>
        <taxon>Viridiplantae</taxon>
        <taxon>Streptophyta</taxon>
        <taxon>Embryophyta</taxon>
        <taxon>Tracheophyta</taxon>
        <taxon>Spermatophyta</taxon>
        <taxon>Magnoliopsida</taxon>
        <taxon>Liliopsida</taxon>
        <taxon>Zingiberales</taxon>
        <taxon>Zingiberaceae</taxon>
        <taxon>Zingiber</taxon>
    </lineage>
</organism>
<comment type="caution">
    <text evidence="8">The sequence shown here is derived from an EMBL/GenBank/DDBJ whole genome shotgun (WGS) entry which is preliminary data.</text>
</comment>
<dbReference type="GO" id="GO:0009245">
    <property type="term" value="P:lipid A biosynthetic process"/>
    <property type="evidence" value="ECO:0007669"/>
    <property type="project" value="UniProtKB-KW"/>
</dbReference>
<gene>
    <name evidence="8" type="ORF">ZIOFF_067765</name>
</gene>
<dbReference type="PANTHER" id="PTHR30372">
    <property type="entry name" value="LIPID-A-DISACCHARIDE SYNTHASE"/>
    <property type="match status" value="1"/>
</dbReference>
<evidence type="ECO:0000256" key="2">
    <source>
        <dbReference type="ARBA" id="ARBA00022516"/>
    </source>
</evidence>
<evidence type="ECO:0000256" key="6">
    <source>
        <dbReference type="ARBA" id="ARBA00023098"/>
    </source>
</evidence>
<dbReference type="NCBIfam" id="TIGR00215">
    <property type="entry name" value="lpxB"/>
    <property type="match status" value="1"/>
</dbReference>
<dbReference type="EMBL" id="JACMSC010000019">
    <property type="protein sequence ID" value="KAG6473847.1"/>
    <property type="molecule type" value="Genomic_DNA"/>
</dbReference>
<reference evidence="8 9" key="1">
    <citation type="submission" date="2020-08" db="EMBL/GenBank/DDBJ databases">
        <title>Plant Genome Project.</title>
        <authorList>
            <person name="Zhang R.-G."/>
        </authorList>
    </citation>
    <scope>NUCLEOTIDE SEQUENCE [LARGE SCALE GENOMIC DNA]</scope>
    <source>
        <tissue evidence="8">Rhizome</tissue>
    </source>
</reference>
<dbReference type="GO" id="GO:0005543">
    <property type="term" value="F:phospholipid binding"/>
    <property type="evidence" value="ECO:0007669"/>
    <property type="project" value="TreeGrafter"/>
</dbReference>
<dbReference type="Proteomes" id="UP000734854">
    <property type="component" value="Unassembled WGS sequence"/>
</dbReference>
<evidence type="ECO:0000313" key="8">
    <source>
        <dbReference type="EMBL" id="KAG6473847.1"/>
    </source>
</evidence>
<comment type="catalytic activity">
    <reaction evidence="7">
        <text>a lipid X + a UDP-2-N,3-O-bis[(3R)-3-hydroxyacyl]-alpha-D-glucosamine = a lipid A disaccharide + UDP + H(+)</text>
        <dbReference type="Rhea" id="RHEA:67828"/>
        <dbReference type="ChEBI" id="CHEBI:15378"/>
        <dbReference type="ChEBI" id="CHEBI:58223"/>
        <dbReference type="ChEBI" id="CHEBI:137748"/>
        <dbReference type="ChEBI" id="CHEBI:176338"/>
        <dbReference type="ChEBI" id="CHEBI:176343"/>
        <dbReference type="EC" id="2.4.1.182"/>
    </reaction>
</comment>
<evidence type="ECO:0000313" key="9">
    <source>
        <dbReference type="Proteomes" id="UP000734854"/>
    </source>
</evidence>
<protein>
    <recommendedName>
        <fullName evidence="1">lipid-A-disaccharide synthase</fullName>
        <ecNumber evidence="1">2.4.1.182</ecNumber>
    </recommendedName>
</protein>
<keyword evidence="5" id="KW-0808">Transferase</keyword>
<dbReference type="InterPro" id="IPR003835">
    <property type="entry name" value="Glyco_trans_19"/>
</dbReference>
<accession>A0A8J5C6Y6</accession>
<evidence type="ECO:0000256" key="3">
    <source>
        <dbReference type="ARBA" id="ARBA00022556"/>
    </source>
</evidence>